<evidence type="ECO:0000256" key="5">
    <source>
        <dbReference type="ARBA" id="ARBA00022475"/>
    </source>
</evidence>
<gene>
    <name evidence="18" type="ORF">HYN51_01265</name>
</gene>
<evidence type="ECO:0000256" key="4">
    <source>
        <dbReference type="ARBA" id="ARBA00017234"/>
    </source>
</evidence>
<keyword evidence="11 18" id="KW-0418">Kinase</keyword>
<dbReference type="InterPro" id="IPR050428">
    <property type="entry name" value="TCS_sensor_his_kinase"/>
</dbReference>
<keyword evidence="7" id="KW-0597">Phosphoprotein</keyword>
<dbReference type="SMART" id="SM00387">
    <property type="entry name" value="HATPase_c"/>
    <property type="match status" value="1"/>
</dbReference>
<dbReference type="EC" id="2.7.13.3" evidence="3"/>
<dbReference type="AlphaFoldDB" id="A0A2Y9TUI7"/>
<dbReference type="InterPro" id="IPR059132">
    <property type="entry name" value="QseC"/>
</dbReference>
<keyword evidence="10" id="KW-0547">Nucleotide-binding</keyword>
<name>A0A2Y9TUI7_9GAMM</name>
<dbReference type="PROSITE" id="PS50109">
    <property type="entry name" value="HIS_KIN"/>
    <property type="match status" value="1"/>
</dbReference>
<keyword evidence="12" id="KW-0067">ATP-binding</keyword>
<evidence type="ECO:0000256" key="1">
    <source>
        <dbReference type="ARBA" id="ARBA00000085"/>
    </source>
</evidence>
<dbReference type="Gene3D" id="3.30.565.10">
    <property type="entry name" value="Histidine kinase-like ATPase, C-terminal domain"/>
    <property type="match status" value="1"/>
</dbReference>
<sequence>MKRLSLRTRLILIFTILILLSWVISSAIGYVKVRHRIRLAYDAEQIMFAKRLERSGLDDLLAIQAKNNNTSFRSDRFNQARDAFSFAIFSIDGKKLITDRDDVPDFIYSPTETKLGESPEFRESKLWRVLWLKSQDQRFIIAVGQKNVYRTRFARSILLDHQVTPWGIMIPIMLLIITLMINRELVPLKRVTSELKLRKPDDETPIEGKRLPLEVQPFVDALNMLFARIGDMLKRERRFVSDAAHELRSPLTALRVQAEVAQITVNKPEAQRKALNNLTIGIDRASRLVDQLLTLSRLDAQSGIPEQETINWQSLIQDMQPTFFASAKEKQINLQINYQGMPADRHGNAVLLSLLIRNLVDNALHYTPAEGSVSVTLTDQQLVIEDSGPGVTQEHLQRLGERFYRPPGQTKTGSGLGISIVKQIAELHGLTLSFTNREEGGFRVRVGF</sequence>
<reference evidence="18 19" key="1">
    <citation type="journal article" date="2019" name="Int. J. Syst. Evol. Microbiol.">
        <title>Limnobaculum parvum gen. nov., sp. nov., isolated from a freshwater lake.</title>
        <authorList>
            <person name="Baek C."/>
            <person name="Shin S.K."/>
            <person name="Yi H."/>
        </authorList>
    </citation>
    <scope>NUCLEOTIDE SEQUENCE [LARGE SCALE GENOMIC DNA]</scope>
    <source>
        <strain evidence="18 19">HYN0051</strain>
    </source>
</reference>
<evidence type="ECO:0000256" key="16">
    <source>
        <dbReference type="SAM" id="Phobius"/>
    </source>
</evidence>
<dbReference type="InterPro" id="IPR003594">
    <property type="entry name" value="HATPase_dom"/>
</dbReference>
<dbReference type="SUPFAM" id="SSF47384">
    <property type="entry name" value="Homodimeric domain of signal transducing histidine kinase"/>
    <property type="match status" value="1"/>
</dbReference>
<dbReference type="PRINTS" id="PR00344">
    <property type="entry name" value="BCTRLSENSOR"/>
</dbReference>
<evidence type="ECO:0000256" key="6">
    <source>
        <dbReference type="ARBA" id="ARBA00022519"/>
    </source>
</evidence>
<dbReference type="GO" id="GO:0005524">
    <property type="term" value="F:ATP binding"/>
    <property type="evidence" value="ECO:0007669"/>
    <property type="project" value="UniProtKB-KW"/>
</dbReference>
<evidence type="ECO:0000256" key="9">
    <source>
        <dbReference type="ARBA" id="ARBA00022692"/>
    </source>
</evidence>
<keyword evidence="15 16" id="KW-0472">Membrane</keyword>
<evidence type="ECO:0000256" key="7">
    <source>
        <dbReference type="ARBA" id="ARBA00022553"/>
    </source>
</evidence>
<evidence type="ECO:0000256" key="2">
    <source>
        <dbReference type="ARBA" id="ARBA00004429"/>
    </source>
</evidence>
<evidence type="ECO:0000256" key="10">
    <source>
        <dbReference type="ARBA" id="ARBA00022741"/>
    </source>
</evidence>
<dbReference type="NCBIfam" id="NF007664">
    <property type="entry name" value="PRK10337.1"/>
    <property type="match status" value="1"/>
</dbReference>
<evidence type="ECO:0000256" key="14">
    <source>
        <dbReference type="ARBA" id="ARBA00023012"/>
    </source>
</evidence>
<dbReference type="Gene3D" id="1.20.5.1040">
    <property type="entry name" value="Sensor protein qsec"/>
    <property type="match status" value="2"/>
</dbReference>
<dbReference type="GO" id="GO:0000155">
    <property type="term" value="F:phosphorelay sensor kinase activity"/>
    <property type="evidence" value="ECO:0007669"/>
    <property type="project" value="InterPro"/>
</dbReference>
<dbReference type="InterPro" id="IPR004358">
    <property type="entry name" value="Sig_transdc_His_kin-like_C"/>
</dbReference>
<dbReference type="Gene3D" id="1.10.287.130">
    <property type="match status" value="1"/>
</dbReference>
<dbReference type="InterPro" id="IPR036890">
    <property type="entry name" value="HATPase_C_sf"/>
</dbReference>
<dbReference type="Proteomes" id="UP000244908">
    <property type="component" value="Chromosome"/>
</dbReference>
<dbReference type="Pfam" id="PF02518">
    <property type="entry name" value="HATPase_c"/>
    <property type="match status" value="1"/>
</dbReference>
<feature type="transmembrane region" description="Helical" evidence="16">
    <location>
        <begin position="163"/>
        <end position="181"/>
    </location>
</feature>
<dbReference type="RefSeq" id="WP_108899395.1">
    <property type="nucleotide sequence ID" value="NZ_CP029185.2"/>
</dbReference>
<feature type="domain" description="Histidine kinase" evidence="17">
    <location>
        <begin position="242"/>
        <end position="448"/>
    </location>
</feature>
<comment type="subcellular location">
    <subcellularLocation>
        <location evidence="2">Cell inner membrane</location>
        <topology evidence="2">Multi-pass membrane protein</topology>
    </subcellularLocation>
</comment>
<dbReference type="SMART" id="SM00388">
    <property type="entry name" value="HisKA"/>
    <property type="match status" value="1"/>
</dbReference>
<dbReference type="PANTHER" id="PTHR45436:SF14">
    <property type="entry name" value="SENSOR PROTEIN QSEC"/>
    <property type="match status" value="1"/>
</dbReference>
<keyword evidence="9 16" id="KW-0812">Transmembrane</keyword>
<dbReference type="Pfam" id="PF00512">
    <property type="entry name" value="HisKA"/>
    <property type="match status" value="1"/>
</dbReference>
<evidence type="ECO:0000256" key="12">
    <source>
        <dbReference type="ARBA" id="ARBA00022840"/>
    </source>
</evidence>
<dbReference type="InterPro" id="IPR036097">
    <property type="entry name" value="HisK_dim/P_sf"/>
</dbReference>
<evidence type="ECO:0000256" key="13">
    <source>
        <dbReference type="ARBA" id="ARBA00022989"/>
    </source>
</evidence>
<evidence type="ECO:0000259" key="17">
    <source>
        <dbReference type="PROSITE" id="PS50109"/>
    </source>
</evidence>
<keyword evidence="5" id="KW-1003">Cell membrane</keyword>
<dbReference type="GO" id="GO:0005886">
    <property type="term" value="C:plasma membrane"/>
    <property type="evidence" value="ECO:0007669"/>
    <property type="project" value="TreeGrafter"/>
</dbReference>
<comment type="catalytic activity">
    <reaction evidence="1">
        <text>ATP + protein L-histidine = ADP + protein N-phospho-L-histidine.</text>
        <dbReference type="EC" id="2.7.13.3"/>
    </reaction>
</comment>
<dbReference type="FunFam" id="1.10.287.130:FF:000035">
    <property type="entry name" value="Two-component sensor histidine kinase"/>
    <property type="match status" value="1"/>
</dbReference>
<accession>A0A2Y9TUI7</accession>
<evidence type="ECO:0000256" key="3">
    <source>
        <dbReference type="ARBA" id="ARBA00012438"/>
    </source>
</evidence>
<keyword evidence="6" id="KW-0997">Cell inner membrane</keyword>
<evidence type="ECO:0000313" key="19">
    <source>
        <dbReference type="Proteomes" id="UP000244908"/>
    </source>
</evidence>
<dbReference type="CDD" id="cd00082">
    <property type="entry name" value="HisKA"/>
    <property type="match status" value="1"/>
</dbReference>
<keyword evidence="14" id="KW-0902">Two-component regulatory system</keyword>
<dbReference type="OrthoDB" id="9809766at2"/>
<dbReference type="SUPFAM" id="SSF55874">
    <property type="entry name" value="ATPase domain of HSP90 chaperone/DNA topoisomerase II/histidine kinase"/>
    <property type="match status" value="1"/>
</dbReference>
<keyword evidence="8" id="KW-0808">Transferase</keyword>
<dbReference type="InterPro" id="IPR003661">
    <property type="entry name" value="HisK_dim/P_dom"/>
</dbReference>
<keyword evidence="13 16" id="KW-1133">Transmembrane helix</keyword>
<protein>
    <recommendedName>
        <fullName evidence="4">Sensor protein QseC</fullName>
        <ecNumber evidence="3">2.7.13.3</ecNumber>
    </recommendedName>
</protein>
<evidence type="ECO:0000256" key="15">
    <source>
        <dbReference type="ARBA" id="ARBA00023136"/>
    </source>
</evidence>
<keyword evidence="19" id="KW-1185">Reference proteome</keyword>
<evidence type="ECO:0000256" key="11">
    <source>
        <dbReference type="ARBA" id="ARBA00022777"/>
    </source>
</evidence>
<evidence type="ECO:0000256" key="8">
    <source>
        <dbReference type="ARBA" id="ARBA00022679"/>
    </source>
</evidence>
<dbReference type="PANTHER" id="PTHR45436">
    <property type="entry name" value="SENSOR HISTIDINE KINASE YKOH"/>
    <property type="match status" value="1"/>
</dbReference>
<dbReference type="KEGG" id="lpv:HYN51_01265"/>
<organism evidence="18 19">
    <name type="scientific">Limnobaculum parvum</name>
    <dbReference type="NCBI Taxonomy" id="2172103"/>
    <lineage>
        <taxon>Bacteria</taxon>
        <taxon>Pseudomonadati</taxon>
        <taxon>Pseudomonadota</taxon>
        <taxon>Gammaproteobacteria</taxon>
        <taxon>Enterobacterales</taxon>
        <taxon>Budviciaceae</taxon>
        <taxon>Limnobaculum</taxon>
    </lineage>
</organism>
<proteinExistence type="predicted"/>
<dbReference type="InterPro" id="IPR005467">
    <property type="entry name" value="His_kinase_dom"/>
</dbReference>
<evidence type="ECO:0000313" key="18">
    <source>
        <dbReference type="EMBL" id="AWH87306.1"/>
    </source>
</evidence>
<dbReference type="EMBL" id="CP029185">
    <property type="protein sequence ID" value="AWH87306.1"/>
    <property type="molecule type" value="Genomic_DNA"/>
</dbReference>